<keyword evidence="5" id="KW-0804">Transcription</keyword>
<evidence type="ECO:0000259" key="7">
    <source>
        <dbReference type="PROSITE" id="PS50048"/>
    </source>
</evidence>
<dbReference type="CDD" id="cd00067">
    <property type="entry name" value="GAL4"/>
    <property type="match status" value="1"/>
</dbReference>
<protein>
    <recommendedName>
        <fullName evidence="7">Zn(2)-C6 fungal-type domain-containing protein</fullName>
    </recommendedName>
</protein>
<gene>
    <name evidence="8" type="ORF">CSOL1703_00009630</name>
</gene>
<evidence type="ECO:0000256" key="2">
    <source>
        <dbReference type="ARBA" id="ARBA00022833"/>
    </source>
</evidence>
<name>A0A9N9W8L1_9HYPO</name>
<evidence type="ECO:0000256" key="5">
    <source>
        <dbReference type="ARBA" id="ARBA00023163"/>
    </source>
</evidence>
<dbReference type="AlphaFoldDB" id="A0A9N9W8L1"/>
<evidence type="ECO:0000256" key="4">
    <source>
        <dbReference type="ARBA" id="ARBA00023125"/>
    </source>
</evidence>
<feature type="domain" description="Zn(2)-C6 fungal-type" evidence="7">
    <location>
        <begin position="8"/>
        <end position="36"/>
    </location>
</feature>
<comment type="caution">
    <text evidence="8">The sequence shown here is derived from an EMBL/GenBank/DDBJ whole genome shotgun (WGS) entry which is preliminary data.</text>
</comment>
<dbReference type="SUPFAM" id="SSF57701">
    <property type="entry name" value="Zn2/Cys6 DNA-binding domain"/>
    <property type="match status" value="1"/>
</dbReference>
<dbReference type="PANTHER" id="PTHR36206:SF12">
    <property type="entry name" value="ASPERCRYPTIN BIOSYNTHESIS CLUSTER-SPECIFIC TRANSCRIPTION REGULATOR ATNN-RELATED"/>
    <property type="match status" value="1"/>
</dbReference>
<dbReference type="OrthoDB" id="3598904at2759"/>
<dbReference type="InterPro" id="IPR021858">
    <property type="entry name" value="Fun_TF"/>
</dbReference>
<reference evidence="8" key="1">
    <citation type="submission" date="2021-10" db="EMBL/GenBank/DDBJ databases">
        <authorList>
            <person name="Piombo E."/>
        </authorList>
    </citation>
    <scope>NUCLEOTIDE SEQUENCE</scope>
</reference>
<evidence type="ECO:0000256" key="6">
    <source>
        <dbReference type="ARBA" id="ARBA00023242"/>
    </source>
</evidence>
<dbReference type="PROSITE" id="PS50048">
    <property type="entry name" value="ZN2_CY6_FUNGAL_2"/>
    <property type="match status" value="1"/>
</dbReference>
<evidence type="ECO:0000313" key="8">
    <source>
        <dbReference type="EMBL" id="CAH0043751.1"/>
    </source>
</evidence>
<keyword evidence="4" id="KW-0238">DNA-binding</keyword>
<dbReference type="Pfam" id="PF00172">
    <property type="entry name" value="Zn_clus"/>
    <property type="match status" value="1"/>
</dbReference>
<dbReference type="GO" id="GO:0003677">
    <property type="term" value="F:DNA binding"/>
    <property type="evidence" value="ECO:0007669"/>
    <property type="project" value="UniProtKB-KW"/>
</dbReference>
<dbReference type="InterPro" id="IPR001138">
    <property type="entry name" value="Zn2Cys6_DnaBD"/>
</dbReference>
<sequence>MIKRNKTGCISCRIRRVKCDEARPQCLRCQSAKRICDGYLPEGRVMSRRQMLDALKNSPAIGPASQTLAGNVPMPSSAPIPVFVAMSPSQDTVHFDYFRKATAPNTDSFIPSSFWDQDLLQLAYTEPAIWHATLALGALHRRWELQFLGVEMETLIHRATSHYGKAMALAKDLKSPEKVLALSLSLIASANMLGFWADSHMHLFAGFRILAQNQALSSSCEGKRLSSTLTRLDMQSITFSDTKSPYPFVEASINEGLGQTVYRQDASFYSYSDAASMVFALMRRLMLLDQTFQDGAMDETTFKSARKTLARDTELFETKMAEFESSNLQFLHAHAAISIRIYHAWLRLVLRVSLFGAETRFDDCLGHMQHLTTLAYAFIHRKGPAKSLELSLEPAVVAPLFEIGKRCRHPALRRHVLKLMKEMNRHEGMWRSDGAAVAIECIMQVEEQGFTEEYELFSSGYDNHCASKEIQKEALAIPWATWSLEGYEPATMYDWSNVRQIPERKRVALVMAAPEFKSRILDLKLFMSSMDPAQPNGEVKEIRVSY</sequence>
<dbReference type="GO" id="GO:0008270">
    <property type="term" value="F:zinc ion binding"/>
    <property type="evidence" value="ECO:0007669"/>
    <property type="project" value="InterPro"/>
</dbReference>
<dbReference type="PANTHER" id="PTHR36206">
    <property type="entry name" value="ASPERCRYPTIN BIOSYNTHESIS CLUSTER-SPECIFIC TRANSCRIPTION REGULATOR ATNN-RELATED"/>
    <property type="match status" value="1"/>
</dbReference>
<dbReference type="EMBL" id="CABFOC020000003">
    <property type="protein sequence ID" value="CAH0043751.1"/>
    <property type="molecule type" value="Genomic_DNA"/>
</dbReference>
<dbReference type="SMART" id="SM00066">
    <property type="entry name" value="GAL4"/>
    <property type="match status" value="1"/>
</dbReference>
<proteinExistence type="predicted"/>
<keyword evidence="2" id="KW-0862">Zinc</keyword>
<dbReference type="InterPro" id="IPR052360">
    <property type="entry name" value="Transcr_Regulatory_Proteins"/>
</dbReference>
<keyword evidence="3" id="KW-0805">Transcription regulation</keyword>
<dbReference type="Proteomes" id="UP000775872">
    <property type="component" value="Unassembled WGS sequence"/>
</dbReference>
<dbReference type="Gene3D" id="4.10.240.10">
    <property type="entry name" value="Zn(2)-C6 fungal-type DNA-binding domain"/>
    <property type="match status" value="1"/>
</dbReference>
<dbReference type="PROSITE" id="PS00463">
    <property type="entry name" value="ZN2_CY6_FUNGAL_1"/>
    <property type="match status" value="1"/>
</dbReference>
<evidence type="ECO:0000313" key="9">
    <source>
        <dbReference type="Proteomes" id="UP000775872"/>
    </source>
</evidence>
<keyword evidence="9" id="KW-1185">Reference proteome</keyword>
<dbReference type="InterPro" id="IPR036864">
    <property type="entry name" value="Zn2-C6_fun-type_DNA-bd_sf"/>
</dbReference>
<keyword evidence="1" id="KW-0479">Metal-binding</keyword>
<evidence type="ECO:0000256" key="1">
    <source>
        <dbReference type="ARBA" id="ARBA00022723"/>
    </source>
</evidence>
<evidence type="ECO:0000256" key="3">
    <source>
        <dbReference type="ARBA" id="ARBA00023015"/>
    </source>
</evidence>
<accession>A0A9N9W8L1</accession>
<keyword evidence="6" id="KW-0539">Nucleus</keyword>
<organism evidence="8 9">
    <name type="scientific">Clonostachys solani</name>
    <dbReference type="NCBI Taxonomy" id="160281"/>
    <lineage>
        <taxon>Eukaryota</taxon>
        <taxon>Fungi</taxon>
        <taxon>Dikarya</taxon>
        <taxon>Ascomycota</taxon>
        <taxon>Pezizomycotina</taxon>
        <taxon>Sordariomycetes</taxon>
        <taxon>Hypocreomycetidae</taxon>
        <taxon>Hypocreales</taxon>
        <taxon>Bionectriaceae</taxon>
        <taxon>Clonostachys</taxon>
    </lineage>
</organism>
<dbReference type="Pfam" id="PF11951">
    <property type="entry name" value="Fungal_trans_2"/>
    <property type="match status" value="1"/>
</dbReference>
<dbReference type="GO" id="GO:0000981">
    <property type="term" value="F:DNA-binding transcription factor activity, RNA polymerase II-specific"/>
    <property type="evidence" value="ECO:0007669"/>
    <property type="project" value="InterPro"/>
</dbReference>